<gene>
    <name evidence="1" type="ORF">MAR_010168</name>
</gene>
<proteinExistence type="predicted"/>
<reference evidence="1" key="1">
    <citation type="submission" date="2022-11" db="EMBL/GenBank/DDBJ databases">
        <title>Centuries of genome instability and evolution in soft-shell clam transmissible cancer (bioRxiv).</title>
        <authorList>
            <person name="Hart S.F.M."/>
            <person name="Yonemitsu M.A."/>
            <person name="Giersch R.M."/>
            <person name="Beal B.F."/>
            <person name="Arriagada G."/>
            <person name="Davis B.W."/>
            <person name="Ostrander E.A."/>
            <person name="Goff S.P."/>
            <person name="Metzger M.J."/>
        </authorList>
    </citation>
    <scope>NUCLEOTIDE SEQUENCE</scope>
    <source>
        <strain evidence="1">MELC-2E11</strain>
        <tissue evidence="1">Siphon/mantle</tissue>
    </source>
</reference>
<protein>
    <submittedName>
        <fullName evidence="1">Uncharacterized protein</fullName>
    </submittedName>
</protein>
<keyword evidence="2" id="KW-1185">Reference proteome</keyword>
<dbReference type="EMBL" id="CP111015">
    <property type="protein sequence ID" value="WAR03610.1"/>
    <property type="molecule type" value="Genomic_DNA"/>
</dbReference>
<organism evidence="1 2">
    <name type="scientific">Mya arenaria</name>
    <name type="common">Soft-shell clam</name>
    <dbReference type="NCBI Taxonomy" id="6604"/>
    <lineage>
        <taxon>Eukaryota</taxon>
        <taxon>Metazoa</taxon>
        <taxon>Spiralia</taxon>
        <taxon>Lophotrochozoa</taxon>
        <taxon>Mollusca</taxon>
        <taxon>Bivalvia</taxon>
        <taxon>Autobranchia</taxon>
        <taxon>Heteroconchia</taxon>
        <taxon>Euheterodonta</taxon>
        <taxon>Imparidentia</taxon>
        <taxon>Neoheterodontei</taxon>
        <taxon>Myida</taxon>
        <taxon>Myoidea</taxon>
        <taxon>Myidae</taxon>
        <taxon>Mya</taxon>
    </lineage>
</organism>
<sequence>MDISDDAFSRTFSISTEEDPLTMDRSLFLGQGKTKLRASQSMPLMHKYWHRDAVTDETLHCLIQRLETMKSEVGKLEFPVTSSVGSACSLAVRSADSSSGSSIGNNFGNVKKNVLNFHQQAIDNNNELSDNVREDVRPIDTGCGRRGLSYDVVPPTPSAILRAAGLTRQFLVTKSSGESSSDKTDSVEKRTISLDSGASDPTFFKANYEHSPSVVIPKAKVDKMTQVSAAEITSATGWDMIEKVYILLQRLTFSSNTDIGRTKSLDDKVGSDNSSSKHKSIRIMNVSDVSENVRLENTTTAHSSTRDERKGLQIASWHDSPGSLDNVNAWFEKNRQLMHTLRTPPRQATVETIDSGFDDNTAPFSRRGRLSLPSLRTASGHTRLYRQSYKGPKYPFEPSLVNSGSSQSISVERGELGNEADDELIRGQDSLGKLPARQMRRRHRRINREDSFSFSDSELHERRKRMKRRTYTFHHSVSRVTDSSSDIEQQRQHFREIFLSPTKNAIPSFSFMSSTEDMFGWNSAMEKT</sequence>
<feature type="non-terminal residue" evidence="1">
    <location>
        <position position="528"/>
    </location>
</feature>
<evidence type="ECO:0000313" key="1">
    <source>
        <dbReference type="EMBL" id="WAR03610.1"/>
    </source>
</evidence>
<name>A0ABY7E3T3_MYAAR</name>
<dbReference type="Proteomes" id="UP001164746">
    <property type="component" value="Chromosome 4"/>
</dbReference>
<accession>A0ABY7E3T3</accession>
<evidence type="ECO:0000313" key="2">
    <source>
        <dbReference type="Proteomes" id="UP001164746"/>
    </source>
</evidence>